<feature type="region of interest" description="Disordered" evidence="2">
    <location>
        <begin position="29"/>
        <end position="101"/>
    </location>
</feature>
<comment type="similarity">
    <text evidence="1">Belongs to the SAPAP family.</text>
</comment>
<comment type="caution">
    <text evidence="3">The sequence shown here is derived from an EMBL/GenBank/DDBJ whole genome shotgun (WGS) entry which is preliminary data.</text>
</comment>
<feature type="compositionally biased region" description="Low complexity" evidence="2">
    <location>
        <begin position="64"/>
        <end position="75"/>
    </location>
</feature>
<organism evidence="3 4">
    <name type="scientific">Cylindrotheca closterium</name>
    <dbReference type="NCBI Taxonomy" id="2856"/>
    <lineage>
        <taxon>Eukaryota</taxon>
        <taxon>Sar</taxon>
        <taxon>Stramenopiles</taxon>
        <taxon>Ochrophyta</taxon>
        <taxon>Bacillariophyta</taxon>
        <taxon>Bacillariophyceae</taxon>
        <taxon>Bacillariophycidae</taxon>
        <taxon>Bacillariales</taxon>
        <taxon>Bacillariaceae</taxon>
        <taxon>Cylindrotheca</taxon>
    </lineage>
</organism>
<feature type="compositionally biased region" description="Low complexity" evidence="2">
    <location>
        <begin position="196"/>
        <end position="209"/>
    </location>
</feature>
<dbReference type="InterPro" id="IPR005026">
    <property type="entry name" value="SAPAP"/>
</dbReference>
<evidence type="ECO:0000256" key="1">
    <source>
        <dbReference type="ARBA" id="ARBA00008839"/>
    </source>
</evidence>
<evidence type="ECO:0000313" key="4">
    <source>
        <dbReference type="Proteomes" id="UP001295423"/>
    </source>
</evidence>
<dbReference type="PANTHER" id="PTHR12353">
    <property type="entry name" value="DISKS LARGE-ASSOCIATED PROTEIN DAP SAP90/PSD-95-ASSOCIATED PROTEIN"/>
    <property type="match status" value="1"/>
</dbReference>
<feature type="compositionally biased region" description="Basic and acidic residues" evidence="2">
    <location>
        <begin position="40"/>
        <end position="49"/>
    </location>
</feature>
<dbReference type="Pfam" id="PF03359">
    <property type="entry name" value="GKAP"/>
    <property type="match status" value="1"/>
</dbReference>
<accession>A0AAD2GAT6</accession>
<dbReference type="EMBL" id="CAKOGP040002358">
    <property type="protein sequence ID" value="CAJ1967976.1"/>
    <property type="molecule type" value="Genomic_DNA"/>
</dbReference>
<dbReference type="PANTHER" id="PTHR12353:SF1">
    <property type="entry name" value="DISKS LARGE-ASSOCIATED PROTEIN 5"/>
    <property type="match status" value="1"/>
</dbReference>
<dbReference type="GO" id="GO:0023052">
    <property type="term" value="P:signaling"/>
    <property type="evidence" value="ECO:0007669"/>
    <property type="project" value="InterPro"/>
</dbReference>
<evidence type="ECO:0000313" key="3">
    <source>
        <dbReference type="EMBL" id="CAJ1967976.1"/>
    </source>
</evidence>
<dbReference type="Proteomes" id="UP001295423">
    <property type="component" value="Unassembled WGS sequence"/>
</dbReference>
<proteinExistence type="inferred from homology"/>
<keyword evidence="4" id="KW-1185">Reference proteome</keyword>
<feature type="region of interest" description="Disordered" evidence="2">
    <location>
        <begin position="183"/>
        <end position="253"/>
    </location>
</feature>
<protein>
    <submittedName>
        <fullName evidence="3">Uncharacterized protein</fullName>
    </submittedName>
</protein>
<evidence type="ECO:0000256" key="2">
    <source>
        <dbReference type="SAM" id="MobiDB-lite"/>
    </source>
</evidence>
<gene>
    <name evidence="3" type="ORF">CYCCA115_LOCUS23025</name>
</gene>
<dbReference type="AlphaFoldDB" id="A0AAD2GAT6"/>
<name>A0AAD2GAT6_9STRA</name>
<reference evidence="3" key="1">
    <citation type="submission" date="2023-08" db="EMBL/GenBank/DDBJ databases">
        <authorList>
            <person name="Audoor S."/>
            <person name="Bilcke G."/>
        </authorList>
    </citation>
    <scope>NUCLEOTIDE SEQUENCE</scope>
</reference>
<sequence>MSPSKFRGIVNDEKKLLTELCEKWEKVLTIESESTADEAATNKEGKEVPTGEDGPPSSRTRSKTQATGTNNNNATDVEGNMDASKPATEQQSLPDQKTKPAVVIPVEDEELIGLVRATTGQGRMLLRQRFVQFESLIDDAENKTSEKPIRDDDLQGFWDMIGFQVDDMKEKFQVLEQAEANDWKLVPPETKKEPPKVASKPKAVKPSSSTGSNTSRIKKAAPTSGMKDFIAQKRREAAAARKKQLQEEAEAGN</sequence>
<feature type="compositionally biased region" description="Basic and acidic residues" evidence="2">
    <location>
        <begin position="230"/>
        <end position="239"/>
    </location>
</feature>